<comment type="caution">
    <text evidence="11">The sequence shown here is derived from an EMBL/GenBank/DDBJ whole genome shotgun (WGS) entry which is preliminary data.</text>
</comment>
<dbReference type="PANTHER" id="PTHR24214:SF38">
    <property type="entry name" value="PDZ AND LIM DOMAIN PROTEIN ZASP-RELATED"/>
    <property type="match status" value="1"/>
</dbReference>
<evidence type="ECO:0000313" key="12">
    <source>
        <dbReference type="Proteomes" id="UP001159427"/>
    </source>
</evidence>
<evidence type="ECO:0008006" key="13">
    <source>
        <dbReference type="Google" id="ProtNLM"/>
    </source>
</evidence>
<keyword evidence="2" id="KW-0963">Cytoplasm</keyword>
<feature type="compositionally biased region" description="Basic and acidic residues" evidence="8">
    <location>
        <begin position="182"/>
        <end position="197"/>
    </location>
</feature>
<evidence type="ECO:0000259" key="10">
    <source>
        <dbReference type="PROSITE" id="PS50106"/>
    </source>
</evidence>
<dbReference type="SUPFAM" id="SSF57997">
    <property type="entry name" value="Tropomyosin"/>
    <property type="match status" value="1"/>
</dbReference>
<dbReference type="InterPro" id="IPR050604">
    <property type="entry name" value="PDZ-LIM_domain"/>
</dbReference>
<feature type="coiled-coil region" evidence="7">
    <location>
        <begin position="697"/>
        <end position="759"/>
    </location>
</feature>
<comment type="subcellular location">
    <subcellularLocation>
        <location evidence="1">Cytoplasm</location>
    </subcellularLocation>
</comment>
<dbReference type="SMART" id="SM00132">
    <property type="entry name" value="LIM"/>
    <property type="match status" value="1"/>
</dbReference>
<feature type="compositionally biased region" description="Pro residues" evidence="8">
    <location>
        <begin position="161"/>
        <end position="173"/>
    </location>
</feature>
<dbReference type="InterPro" id="IPR036034">
    <property type="entry name" value="PDZ_sf"/>
</dbReference>
<evidence type="ECO:0000256" key="8">
    <source>
        <dbReference type="SAM" id="MobiDB-lite"/>
    </source>
</evidence>
<organism evidence="11 12">
    <name type="scientific">Porites evermanni</name>
    <dbReference type="NCBI Taxonomy" id="104178"/>
    <lineage>
        <taxon>Eukaryota</taxon>
        <taxon>Metazoa</taxon>
        <taxon>Cnidaria</taxon>
        <taxon>Anthozoa</taxon>
        <taxon>Hexacorallia</taxon>
        <taxon>Scleractinia</taxon>
        <taxon>Fungiina</taxon>
        <taxon>Poritidae</taxon>
        <taxon>Porites</taxon>
    </lineage>
</organism>
<evidence type="ECO:0000313" key="11">
    <source>
        <dbReference type="EMBL" id="CAH3027755.1"/>
    </source>
</evidence>
<dbReference type="Gene3D" id="2.10.110.10">
    <property type="entry name" value="Cysteine Rich Protein"/>
    <property type="match status" value="1"/>
</dbReference>
<sequence>MAGGVYTASLRGGGPWGFRLQGGKDFGSPLAISKVTPGSKADVAGVQSGDFIVEINGASSDNMTHFDAQDAVRRAGLNLDLLLDKKDHTKTVVVTETVHSAKSDHKFNAKAKPFGAVSSPAQISQPQAVVTGRTSPAGGSTWQPPSIQPQRASVAHSTPAGAPPPPAPPPAPPLAVSQSRAGYDHPDASKQRHVIDDNDIAQRFRLNITDGGDVNFADEPPTWGHPPDPKVQSKSFKRLQRHLQEHEDDDLPPPPPEAFNQLEDSNEKHNMQSRSFKVLQDAVEHGEAPGSVFDRQKAGRSKPSSQAMPKMYRPSPPQIKPAASMPVAPPAPVVARPGQPQPVALPGMVQFQQPSGPPQRSPSQKLPSTASPAAVSPTSTSPPKQPEWKRSPTKPPSTQPVEETRTPFCDACGEEVFGPFVSAIGKAWHPEHFVCDGCGESLQNQGFIEEGGKLYCEKDYNKYFAPHCDTCKQPISGPKSLHACPPAVPPPSSAMLKAIRESSMKGKNAEEAAAKTKTRRLNNALTLTKEAQGNHPNLPNNVHSSYMTPLYGVNYPQRAVENDINSNWVQGSGISNITNIGAALEQHGEPGMGSLKDKVVALKEALRVATERQAKAKEGIPAARKRFQEAKILLSKMERKRFIAEDKVEKLEEKIHHQEGRLQNKYRIMSENWHVNHQFKQKKSEELRNWKNIEYEITELKAAREASMERVREASRRLVIVQSAIQNADDRCRELNARRRTLQDMLEMYNKRIRDLRSKSLEKSVVTKKKATRKDMLQDYISERKERFKRAERRLLPLKIYINQLHDSIEDGHKELRHAQLLLANCKQRIRKRSYEYYPYTN</sequence>
<dbReference type="PROSITE" id="PS50106">
    <property type="entry name" value="PDZ"/>
    <property type="match status" value="1"/>
</dbReference>
<keyword evidence="7" id="KW-0175">Coiled coil</keyword>
<accession>A0ABN8MDJ0</accession>
<evidence type="ECO:0000256" key="4">
    <source>
        <dbReference type="ARBA" id="ARBA00022833"/>
    </source>
</evidence>
<evidence type="ECO:0000256" key="2">
    <source>
        <dbReference type="ARBA" id="ARBA00022490"/>
    </source>
</evidence>
<dbReference type="PROSITE" id="PS50023">
    <property type="entry name" value="LIM_DOMAIN_2"/>
    <property type="match status" value="1"/>
</dbReference>
<gene>
    <name evidence="11" type="ORF">PEVE_00032334</name>
</gene>
<feature type="region of interest" description="Disordered" evidence="8">
    <location>
        <begin position="113"/>
        <end position="197"/>
    </location>
</feature>
<name>A0ABN8MDJ0_9CNID</name>
<dbReference type="CDD" id="cd09361">
    <property type="entry name" value="LIM1_Enigma_like"/>
    <property type="match status" value="1"/>
</dbReference>
<dbReference type="SUPFAM" id="SSF57716">
    <property type="entry name" value="Glucocorticoid receptor-like (DNA-binding domain)"/>
    <property type="match status" value="2"/>
</dbReference>
<dbReference type="Pfam" id="PF00412">
    <property type="entry name" value="LIM"/>
    <property type="match status" value="1"/>
</dbReference>
<feature type="domain" description="LIM zinc-binding" evidence="9">
    <location>
        <begin position="407"/>
        <end position="466"/>
    </location>
</feature>
<feature type="compositionally biased region" description="Low complexity" evidence="8">
    <location>
        <begin position="361"/>
        <end position="382"/>
    </location>
</feature>
<dbReference type="Pfam" id="PF00595">
    <property type="entry name" value="PDZ"/>
    <property type="match status" value="1"/>
</dbReference>
<feature type="compositionally biased region" description="Low complexity" evidence="8">
    <location>
        <begin position="333"/>
        <end position="344"/>
    </location>
</feature>
<feature type="compositionally biased region" description="Polar residues" evidence="8">
    <location>
        <begin position="119"/>
        <end position="151"/>
    </location>
</feature>
<evidence type="ECO:0000256" key="6">
    <source>
        <dbReference type="PROSITE-ProRule" id="PRU00125"/>
    </source>
</evidence>
<keyword evidence="4 6" id="KW-0862">Zinc</keyword>
<keyword evidence="5 6" id="KW-0440">LIM domain</keyword>
<evidence type="ECO:0000259" key="9">
    <source>
        <dbReference type="PROSITE" id="PS50023"/>
    </source>
</evidence>
<reference evidence="11 12" key="1">
    <citation type="submission" date="2022-05" db="EMBL/GenBank/DDBJ databases">
        <authorList>
            <consortium name="Genoscope - CEA"/>
            <person name="William W."/>
        </authorList>
    </citation>
    <scope>NUCLEOTIDE SEQUENCE [LARGE SCALE GENOMIC DNA]</scope>
</reference>
<evidence type="ECO:0000256" key="3">
    <source>
        <dbReference type="ARBA" id="ARBA00022723"/>
    </source>
</evidence>
<dbReference type="SMART" id="SM00228">
    <property type="entry name" value="PDZ"/>
    <property type="match status" value="1"/>
</dbReference>
<evidence type="ECO:0000256" key="5">
    <source>
        <dbReference type="ARBA" id="ARBA00023038"/>
    </source>
</evidence>
<evidence type="ECO:0000256" key="7">
    <source>
        <dbReference type="SAM" id="Coils"/>
    </source>
</evidence>
<dbReference type="SUPFAM" id="SSF50156">
    <property type="entry name" value="PDZ domain-like"/>
    <property type="match status" value="1"/>
</dbReference>
<dbReference type="InterPro" id="IPR001478">
    <property type="entry name" value="PDZ"/>
</dbReference>
<protein>
    <recommendedName>
        <fullName evidence="13">PDZ and LIM domain protein 7</fullName>
    </recommendedName>
</protein>
<keyword evidence="12" id="KW-1185">Reference proteome</keyword>
<keyword evidence="3 6" id="KW-0479">Metal-binding</keyword>
<dbReference type="Gene3D" id="2.30.42.10">
    <property type="match status" value="1"/>
</dbReference>
<dbReference type="Proteomes" id="UP001159427">
    <property type="component" value="Unassembled WGS sequence"/>
</dbReference>
<dbReference type="PANTHER" id="PTHR24214">
    <property type="entry name" value="PDZ AND LIM DOMAIN PROTEIN ZASP"/>
    <property type="match status" value="1"/>
</dbReference>
<dbReference type="PROSITE" id="PS00478">
    <property type="entry name" value="LIM_DOMAIN_1"/>
    <property type="match status" value="1"/>
</dbReference>
<dbReference type="EMBL" id="CALNXI010000470">
    <property type="protein sequence ID" value="CAH3027755.1"/>
    <property type="molecule type" value="Genomic_DNA"/>
</dbReference>
<dbReference type="InterPro" id="IPR001781">
    <property type="entry name" value="Znf_LIM"/>
</dbReference>
<feature type="domain" description="PDZ" evidence="10">
    <location>
        <begin position="14"/>
        <end position="87"/>
    </location>
</feature>
<proteinExistence type="predicted"/>
<feature type="region of interest" description="Disordered" evidence="8">
    <location>
        <begin position="211"/>
        <end position="404"/>
    </location>
</feature>
<evidence type="ECO:0000256" key="1">
    <source>
        <dbReference type="ARBA" id="ARBA00004496"/>
    </source>
</evidence>
<dbReference type="CDD" id="cd06753">
    <property type="entry name" value="PDZ_PDLIM-like"/>
    <property type="match status" value="1"/>
</dbReference>